<comment type="function">
    <text evidence="4">Flagellin is the subunit protein which polymerizes to form the filaments of bacterial flagella.</text>
</comment>
<evidence type="ECO:0000256" key="2">
    <source>
        <dbReference type="ARBA" id="ARBA00020110"/>
    </source>
</evidence>
<evidence type="ECO:0000259" key="5">
    <source>
        <dbReference type="Pfam" id="PF00669"/>
    </source>
</evidence>
<dbReference type="Gene3D" id="6.10.10.10">
    <property type="entry name" value="Flagellar export chaperone, C-terminal domain"/>
    <property type="match status" value="1"/>
</dbReference>
<keyword evidence="4" id="KW-0964">Secreted</keyword>
<feature type="domain" description="Flagellin N-terminal" evidence="5">
    <location>
        <begin position="3"/>
        <end position="138"/>
    </location>
</feature>
<comment type="subcellular location">
    <subcellularLocation>
        <location evidence="4">Secreted</location>
    </subcellularLocation>
    <subcellularLocation>
        <location evidence="4">Bacterial flagellum</location>
    </subcellularLocation>
</comment>
<dbReference type="InterPro" id="IPR001029">
    <property type="entry name" value="Flagellin_N"/>
</dbReference>
<dbReference type="InterPro" id="IPR046358">
    <property type="entry name" value="Flagellin_C"/>
</dbReference>
<dbReference type="SUPFAM" id="SSF64518">
    <property type="entry name" value="Phase 1 flagellin"/>
    <property type="match status" value="1"/>
</dbReference>
<dbReference type="Gene3D" id="1.20.1330.10">
    <property type="entry name" value="f41 fragment of flagellin, N-terminal domain"/>
    <property type="match status" value="2"/>
</dbReference>
<dbReference type="PANTHER" id="PTHR42792">
    <property type="entry name" value="FLAGELLIN"/>
    <property type="match status" value="1"/>
</dbReference>
<evidence type="ECO:0000256" key="3">
    <source>
        <dbReference type="ARBA" id="ARBA00023143"/>
    </source>
</evidence>
<keyword evidence="8" id="KW-1185">Reference proteome</keyword>
<evidence type="ECO:0000256" key="4">
    <source>
        <dbReference type="RuleBase" id="RU362073"/>
    </source>
</evidence>
<feature type="domain" description="Flagellin C-terminal" evidence="6">
    <location>
        <begin position="184"/>
        <end position="269"/>
    </location>
</feature>
<dbReference type="EMBL" id="JAESWC010000009">
    <property type="protein sequence ID" value="MBL4937032.1"/>
    <property type="molecule type" value="Genomic_DNA"/>
</dbReference>
<keyword evidence="3 4" id="KW-0975">Bacterial flagellum</keyword>
<dbReference type="Gene3D" id="2.170.280.10">
    <property type="entry name" value="f41 fragment of flagellin, middle domain"/>
    <property type="match status" value="1"/>
</dbReference>
<comment type="caution">
    <text evidence="7">The sequence shown here is derived from an EMBL/GenBank/DDBJ whole genome shotgun (WGS) entry which is preliminary data.</text>
</comment>
<evidence type="ECO:0000259" key="6">
    <source>
        <dbReference type="Pfam" id="PF00700"/>
    </source>
</evidence>
<dbReference type="Pfam" id="PF00669">
    <property type="entry name" value="Flagellin_N"/>
    <property type="match status" value="1"/>
</dbReference>
<name>A0ABS1TD46_9CLOT</name>
<keyword evidence="7" id="KW-0966">Cell projection</keyword>
<proteinExistence type="inferred from homology"/>
<accession>A0ABS1TD46</accession>
<dbReference type="Proteomes" id="UP000632377">
    <property type="component" value="Unassembled WGS sequence"/>
</dbReference>
<keyword evidence="7" id="KW-0969">Cilium</keyword>
<evidence type="ECO:0000313" key="7">
    <source>
        <dbReference type="EMBL" id="MBL4937032.1"/>
    </source>
</evidence>
<dbReference type="PRINTS" id="PR00207">
    <property type="entry name" value="FLAGELLIN"/>
</dbReference>
<dbReference type="Pfam" id="PF00700">
    <property type="entry name" value="Flagellin_C"/>
    <property type="match status" value="1"/>
</dbReference>
<keyword evidence="7" id="KW-0282">Flagellum</keyword>
<organism evidence="7 8">
    <name type="scientific">Clostridium rhizosphaerae</name>
    <dbReference type="NCBI Taxonomy" id="2803861"/>
    <lineage>
        <taxon>Bacteria</taxon>
        <taxon>Bacillati</taxon>
        <taxon>Bacillota</taxon>
        <taxon>Clostridia</taxon>
        <taxon>Eubacteriales</taxon>
        <taxon>Clostridiaceae</taxon>
        <taxon>Clostridium</taxon>
    </lineage>
</organism>
<dbReference type="InterPro" id="IPR001492">
    <property type="entry name" value="Flagellin"/>
</dbReference>
<comment type="similarity">
    <text evidence="1 4">Belongs to the bacterial flagellin family.</text>
</comment>
<evidence type="ECO:0000256" key="1">
    <source>
        <dbReference type="ARBA" id="ARBA00005709"/>
    </source>
</evidence>
<dbReference type="PANTHER" id="PTHR42792:SF2">
    <property type="entry name" value="FLAGELLIN"/>
    <property type="match status" value="1"/>
</dbReference>
<reference evidence="7 8" key="1">
    <citation type="submission" date="2021-01" db="EMBL/GenBank/DDBJ databases">
        <title>Genome public.</title>
        <authorList>
            <person name="Liu C."/>
            <person name="Sun Q."/>
        </authorList>
    </citation>
    <scope>NUCLEOTIDE SEQUENCE [LARGE SCALE GENOMIC DNA]</scope>
    <source>
        <strain evidence="7 8">YIM B02515</strain>
    </source>
</reference>
<dbReference type="RefSeq" id="WP_202749787.1">
    <property type="nucleotide sequence ID" value="NZ_JAESWC010000009.1"/>
</dbReference>
<protein>
    <recommendedName>
        <fullName evidence="2 4">Flagellin</fullName>
    </recommendedName>
</protein>
<dbReference type="InterPro" id="IPR042187">
    <property type="entry name" value="Flagellin_C_sub2"/>
</dbReference>
<gene>
    <name evidence="7" type="ORF">JK636_14855</name>
</gene>
<evidence type="ECO:0000313" key="8">
    <source>
        <dbReference type="Proteomes" id="UP000632377"/>
    </source>
</evidence>
<sequence length="273" mass="30096">MIIGHNVNAMFAYMQMSILQGKISKSMERLSSGLRINRAADDPAGLAISERMRGQIRGLQMASRNAQDGISMLQTAEGALNETHAMLQRMNELAVQAANGTYSDQDRAQINKEFQQLKEEITRSANQTEFNTKPLLGKDNNEIIIQIGANANQNMAIKLESMTGSALSLDDVDISTQENASKAIKKVQDAIDKTSSFRGTLGAYENRLEHVISINDNTAENLEAAESRIRDVDIAKEMMEYAKNSILYQVAQAMLAQSNQQAKSVLELLKSLP</sequence>